<dbReference type="AlphaFoldDB" id="A0A095Y0L7"/>
<dbReference type="GO" id="GO:0005737">
    <property type="term" value="C:cytoplasm"/>
    <property type="evidence" value="ECO:0007669"/>
    <property type="project" value="TreeGrafter"/>
</dbReference>
<gene>
    <name evidence="5" type="ORF">HMPREF1650_09620</name>
</gene>
<dbReference type="Gene3D" id="1.10.1200.10">
    <property type="entry name" value="ACP-like"/>
    <property type="match status" value="1"/>
</dbReference>
<feature type="region of interest" description="Disordered" evidence="3">
    <location>
        <begin position="313"/>
        <end position="336"/>
    </location>
</feature>
<name>A0A095Y0L7_9CORY</name>
<comment type="caution">
    <text evidence="5">The sequence shown here is derived from an EMBL/GenBank/DDBJ whole genome shotgun (WGS) entry which is preliminary data.</text>
</comment>
<proteinExistence type="predicted"/>
<dbReference type="Proteomes" id="UP000029548">
    <property type="component" value="Unassembled WGS sequence"/>
</dbReference>
<dbReference type="SMART" id="SM00823">
    <property type="entry name" value="PKS_PP"/>
    <property type="match status" value="1"/>
</dbReference>
<dbReference type="EMBL" id="JRNE01000063">
    <property type="protein sequence ID" value="KGF16000.1"/>
    <property type="molecule type" value="Genomic_DNA"/>
</dbReference>
<dbReference type="InterPro" id="IPR036736">
    <property type="entry name" value="ACP-like_sf"/>
</dbReference>
<protein>
    <recommendedName>
        <fullName evidence="4">Carrier domain-containing protein</fullName>
    </recommendedName>
</protein>
<dbReference type="PANTHER" id="PTHR45527:SF1">
    <property type="entry name" value="FATTY ACID SYNTHASE"/>
    <property type="match status" value="1"/>
</dbReference>
<evidence type="ECO:0000259" key="4">
    <source>
        <dbReference type="PROSITE" id="PS50075"/>
    </source>
</evidence>
<feature type="compositionally biased region" description="Low complexity" evidence="3">
    <location>
        <begin position="416"/>
        <end position="435"/>
    </location>
</feature>
<dbReference type="InterPro" id="IPR020806">
    <property type="entry name" value="PKS_PP-bd"/>
</dbReference>
<dbReference type="GO" id="GO:0044550">
    <property type="term" value="P:secondary metabolite biosynthetic process"/>
    <property type="evidence" value="ECO:0007669"/>
    <property type="project" value="TreeGrafter"/>
</dbReference>
<feature type="compositionally biased region" description="Low complexity" evidence="3">
    <location>
        <begin position="317"/>
        <end position="333"/>
    </location>
</feature>
<feature type="domain" description="Carrier" evidence="4">
    <location>
        <begin position="341"/>
        <end position="415"/>
    </location>
</feature>
<evidence type="ECO:0000256" key="2">
    <source>
        <dbReference type="ARBA" id="ARBA00022553"/>
    </source>
</evidence>
<dbReference type="InterPro" id="IPR006162">
    <property type="entry name" value="Ppantetheine_attach_site"/>
</dbReference>
<organism evidence="5 6">
    <name type="scientific">Corynebacterium freneyi DNF00450</name>
    <dbReference type="NCBI Taxonomy" id="1287475"/>
    <lineage>
        <taxon>Bacteria</taxon>
        <taxon>Bacillati</taxon>
        <taxon>Actinomycetota</taxon>
        <taxon>Actinomycetes</taxon>
        <taxon>Mycobacteriales</taxon>
        <taxon>Corynebacteriaceae</taxon>
        <taxon>Corynebacterium</taxon>
    </lineage>
</organism>
<dbReference type="RefSeq" id="WP_035122881.1">
    <property type="nucleotide sequence ID" value="NZ_JRNE01000063.1"/>
</dbReference>
<dbReference type="eggNOG" id="COG1020">
    <property type="taxonomic scope" value="Bacteria"/>
</dbReference>
<evidence type="ECO:0000256" key="1">
    <source>
        <dbReference type="ARBA" id="ARBA00022450"/>
    </source>
</evidence>
<dbReference type="InterPro" id="IPR009081">
    <property type="entry name" value="PP-bd_ACP"/>
</dbReference>
<dbReference type="PANTHER" id="PTHR45527">
    <property type="entry name" value="NONRIBOSOMAL PEPTIDE SYNTHETASE"/>
    <property type="match status" value="1"/>
</dbReference>
<sequence length="456" mass="44904">MSRALARFAARVIGPDRPHDRVAADAAAVVGPESVRVADDPSTPVPAILCADADADAGEDLGEPRVAVHPRPSGTLVTVCGSDAPSVAHRICAGSGDGVTAAPTPSGDAAENAARFWTDELEGTVGVPAIAEVPGIEEDRAIGVAKGRVPREALGANPVAALVAAVAACTGAPRDSVVGVVPETGPDTWSGQPLPVRVRPRPGQSREDAAAEALARIAAADDGVRRVGLPGIVAALGRPPFPVAVVIRSPHDCGGARIVDDRAPVPEFCLAGIDAVIGDASAVSLSVRARGGQAGARSLLAAVTAAIEGTGQKAAPSGASELGASEPGAEAGSGAPGGAADANLGVLCAAVAEVLDLPEEKAPGPGDDFFRLGGDSMAALRLSAALSARGMSLEVRGIFEHPVLGELAGLMRPGAADGSGTDAAGGAAETAASAEPMSASGLSAEQLSALLGEENR</sequence>
<dbReference type="Pfam" id="PF00550">
    <property type="entry name" value="PP-binding"/>
    <property type="match status" value="1"/>
</dbReference>
<dbReference type="GO" id="GO:0043041">
    <property type="term" value="P:amino acid activation for nonribosomal peptide biosynthetic process"/>
    <property type="evidence" value="ECO:0007669"/>
    <property type="project" value="TreeGrafter"/>
</dbReference>
<dbReference type="SUPFAM" id="SSF47336">
    <property type="entry name" value="ACP-like"/>
    <property type="match status" value="1"/>
</dbReference>
<evidence type="ECO:0000313" key="6">
    <source>
        <dbReference type="Proteomes" id="UP000029548"/>
    </source>
</evidence>
<evidence type="ECO:0000313" key="5">
    <source>
        <dbReference type="EMBL" id="KGF16000.1"/>
    </source>
</evidence>
<feature type="region of interest" description="Disordered" evidence="3">
    <location>
        <begin position="416"/>
        <end position="456"/>
    </location>
</feature>
<dbReference type="PROSITE" id="PS00012">
    <property type="entry name" value="PHOSPHOPANTETHEINE"/>
    <property type="match status" value="1"/>
</dbReference>
<evidence type="ECO:0000256" key="3">
    <source>
        <dbReference type="SAM" id="MobiDB-lite"/>
    </source>
</evidence>
<keyword evidence="2" id="KW-0597">Phosphoprotein</keyword>
<reference evidence="5 6" key="1">
    <citation type="submission" date="2014-07" db="EMBL/GenBank/DDBJ databases">
        <authorList>
            <person name="McCorrison J."/>
            <person name="Sanka R."/>
            <person name="Torralba M."/>
            <person name="Gillis M."/>
            <person name="Haft D.H."/>
            <person name="Methe B."/>
            <person name="Sutton G."/>
            <person name="Nelson K.E."/>
        </authorList>
    </citation>
    <scope>NUCLEOTIDE SEQUENCE [LARGE SCALE GENOMIC DNA]</scope>
    <source>
        <strain evidence="5 6">DNF00450</strain>
    </source>
</reference>
<dbReference type="PROSITE" id="PS50075">
    <property type="entry name" value="CARRIER"/>
    <property type="match status" value="1"/>
</dbReference>
<accession>A0A095Y0L7</accession>
<keyword evidence="1" id="KW-0596">Phosphopantetheine</keyword>
<dbReference type="GO" id="GO:0031177">
    <property type="term" value="F:phosphopantetheine binding"/>
    <property type="evidence" value="ECO:0007669"/>
    <property type="project" value="InterPro"/>
</dbReference>